<comment type="caution">
    <text evidence="1">The sequence shown here is derived from an EMBL/GenBank/DDBJ whole genome shotgun (WGS) entry which is preliminary data.</text>
</comment>
<proteinExistence type="predicted"/>
<reference evidence="2" key="1">
    <citation type="journal article" date="2015" name="Nat. Genet.">
        <title>The genome and transcriptome of the zoonotic hookworm Ancylostoma ceylanicum identify infection-specific gene families.</title>
        <authorList>
            <person name="Schwarz E.M."/>
            <person name="Hu Y."/>
            <person name="Antoshechkin I."/>
            <person name="Miller M.M."/>
            <person name="Sternberg P.W."/>
            <person name="Aroian R.V."/>
        </authorList>
    </citation>
    <scope>NUCLEOTIDE SEQUENCE</scope>
    <source>
        <strain evidence="2">HY135</strain>
    </source>
</reference>
<dbReference type="Proteomes" id="UP000024635">
    <property type="component" value="Unassembled WGS sequence"/>
</dbReference>
<gene>
    <name evidence="1" type="primary">Acey_s0604.g561</name>
    <name evidence="1" type="ORF">Y032_0604g561</name>
</gene>
<name>A0A016WLW3_9BILA</name>
<evidence type="ECO:0000313" key="1">
    <source>
        <dbReference type="EMBL" id="EYC40630.1"/>
    </source>
</evidence>
<accession>A0A016WLW3</accession>
<dbReference type="EMBL" id="JARK01000204">
    <property type="protein sequence ID" value="EYC40630.1"/>
    <property type="molecule type" value="Genomic_DNA"/>
</dbReference>
<organism evidence="1 2">
    <name type="scientific">Ancylostoma ceylanicum</name>
    <dbReference type="NCBI Taxonomy" id="53326"/>
    <lineage>
        <taxon>Eukaryota</taxon>
        <taxon>Metazoa</taxon>
        <taxon>Ecdysozoa</taxon>
        <taxon>Nematoda</taxon>
        <taxon>Chromadorea</taxon>
        <taxon>Rhabditida</taxon>
        <taxon>Rhabditina</taxon>
        <taxon>Rhabditomorpha</taxon>
        <taxon>Strongyloidea</taxon>
        <taxon>Ancylostomatidae</taxon>
        <taxon>Ancylostomatinae</taxon>
        <taxon>Ancylostoma</taxon>
    </lineage>
</organism>
<keyword evidence="2" id="KW-1185">Reference proteome</keyword>
<protein>
    <submittedName>
        <fullName evidence="1">Uncharacterized protein</fullName>
    </submittedName>
</protein>
<sequence length="84" mass="9759">MIESCDWSIKFHEYSLRAECTWLRDVAALIDRHVVGYQLIAPTFEAVTRQLSSAAADKTSHEMCIELDEAKLPRIKMKRVRIHE</sequence>
<evidence type="ECO:0000313" key="2">
    <source>
        <dbReference type="Proteomes" id="UP000024635"/>
    </source>
</evidence>
<dbReference type="AlphaFoldDB" id="A0A016WLW3"/>